<comment type="function">
    <text evidence="7">Involved in the regulation of glutamine synthetase GlnA, a key enzyme in the process to assimilate ammonia. When cellular nitrogen levels are high, the C-terminal adenylyl transferase (AT) inactivates GlnA by covalent transfer of an adenylyl group from ATP to specific tyrosine residue of GlnA, thus reducing its activity. Conversely, when nitrogen levels are low, the N-terminal adenylyl removase (AR) activates GlnA by removing the adenylyl group by phosphorolysis, increasing its activity. The regulatory region of GlnE binds the signal transduction protein PII (GlnB) which indicates the nitrogen status of the cell.</text>
</comment>
<keyword evidence="1 7" id="KW-0808">Transferase</keyword>
<evidence type="ECO:0000256" key="5">
    <source>
        <dbReference type="ARBA" id="ARBA00022842"/>
    </source>
</evidence>
<evidence type="ECO:0000259" key="8">
    <source>
        <dbReference type="Pfam" id="PF03710"/>
    </source>
</evidence>
<evidence type="ECO:0000256" key="7">
    <source>
        <dbReference type="HAMAP-Rule" id="MF_00802"/>
    </source>
</evidence>
<dbReference type="SUPFAM" id="SSF81301">
    <property type="entry name" value="Nucleotidyltransferase"/>
    <property type="match status" value="2"/>
</dbReference>
<dbReference type="InterPro" id="IPR043519">
    <property type="entry name" value="NT_sf"/>
</dbReference>
<dbReference type="InterPro" id="IPR023057">
    <property type="entry name" value="GlnE"/>
</dbReference>
<dbReference type="Gene3D" id="3.30.460.10">
    <property type="entry name" value="Beta Polymerase, domain 2"/>
    <property type="match status" value="2"/>
</dbReference>
<keyword evidence="5 7" id="KW-0460">Magnesium</keyword>
<feature type="region of interest" description="Adenylyl transferase" evidence="7">
    <location>
        <begin position="508"/>
        <end position="1004"/>
    </location>
</feature>
<keyword evidence="3 7" id="KW-0547">Nucleotide-binding</keyword>
<feature type="domain" description="PII-uridylyltransferase/Glutamine-synthetase adenylyltransferase" evidence="9">
    <location>
        <begin position="878"/>
        <end position="1002"/>
    </location>
</feature>
<evidence type="ECO:0000313" key="11">
    <source>
        <dbReference type="Proteomes" id="UP001500618"/>
    </source>
</evidence>
<name>A0ABN2G572_9ACTN</name>
<dbReference type="HAMAP" id="MF_00802">
    <property type="entry name" value="GlnE"/>
    <property type="match status" value="1"/>
</dbReference>
<feature type="domain" description="PII-uridylyltransferase/Glutamine-synthetase adenylyltransferase" evidence="9">
    <location>
        <begin position="353"/>
        <end position="496"/>
    </location>
</feature>
<keyword evidence="6 7" id="KW-0511">Multifunctional enzyme</keyword>
<dbReference type="GO" id="GO:0016779">
    <property type="term" value="F:nucleotidyltransferase activity"/>
    <property type="evidence" value="ECO:0007669"/>
    <property type="project" value="UniProtKB-KW"/>
</dbReference>
<evidence type="ECO:0000259" key="9">
    <source>
        <dbReference type="Pfam" id="PF08335"/>
    </source>
</evidence>
<dbReference type="Pfam" id="PF08335">
    <property type="entry name" value="GlnD_UR_UTase"/>
    <property type="match status" value="2"/>
</dbReference>
<evidence type="ECO:0000256" key="2">
    <source>
        <dbReference type="ARBA" id="ARBA00022695"/>
    </source>
</evidence>
<dbReference type="InterPro" id="IPR013546">
    <property type="entry name" value="PII_UdlTrfase/GS_AdlTrfase"/>
</dbReference>
<keyword evidence="11" id="KW-1185">Reference proteome</keyword>
<reference evidence="10 11" key="1">
    <citation type="journal article" date="2019" name="Int. J. Syst. Evol. Microbiol.">
        <title>The Global Catalogue of Microorganisms (GCM) 10K type strain sequencing project: providing services to taxonomists for standard genome sequencing and annotation.</title>
        <authorList>
            <consortium name="The Broad Institute Genomics Platform"/>
            <consortium name="The Broad Institute Genome Sequencing Center for Infectious Disease"/>
            <person name="Wu L."/>
            <person name="Ma J."/>
        </authorList>
    </citation>
    <scope>NUCLEOTIDE SEQUENCE [LARGE SCALE GENOMIC DNA]</scope>
    <source>
        <strain evidence="10 11">JCM 14718</strain>
    </source>
</reference>
<comment type="catalytic activity">
    <reaction evidence="7">
        <text>[glutamine synthetase]-O(4)-(5'-adenylyl)-L-tyrosine + phosphate = [glutamine synthetase]-L-tyrosine + ADP</text>
        <dbReference type="Rhea" id="RHEA:43716"/>
        <dbReference type="Rhea" id="RHEA-COMP:10660"/>
        <dbReference type="Rhea" id="RHEA-COMP:10661"/>
        <dbReference type="ChEBI" id="CHEBI:43474"/>
        <dbReference type="ChEBI" id="CHEBI:46858"/>
        <dbReference type="ChEBI" id="CHEBI:83624"/>
        <dbReference type="ChEBI" id="CHEBI:456216"/>
        <dbReference type="EC" id="2.7.7.89"/>
    </reaction>
</comment>
<dbReference type="Pfam" id="PF03710">
    <property type="entry name" value="GlnE"/>
    <property type="match status" value="2"/>
</dbReference>
<evidence type="ECO:0000256" key="4">
    <source>
        <dbReference type="ARBA" id="ARBA00022840"/>
    </source>
</evidence>
<dbReference type="NCBIfam" id="NF010707">
    <property type="entry name" value="PRK14109.1"/>
    <property type="match status" value="1"/>
</dbReference>
<dbReference type="PANTHER" id="PTHR30621">
    <property type="entry name" value="GLUTAMINE SYNTHETASE ADENYLYLTRANSFERASE"/>
    <property type="match status" value="1"/>
</dbReference>
<dbReference type="PANTHER" id="PTHR30621:SF0">
    <property type="entry name" value="BIFUNCTIONAL GLUTAMINE SYNTHETASE ADENYLYLTRANSFERASE_ADENYLYL-REMOVING ENZYME"/>
    <property type="match status" value="1"/>
</dbReference>
<dbReference type="SUPFAM" id="SSF81593">
    <property type="entry name" value="Nucleotidyltransferase substrate binding subunit/domain"/>
    <property type="match status" value="2"/>
</dbReference>
<keyword evidence="4 7" id="KW-0067">ATP-binding</keyword>
<protein>
    <recommendedName>
        <fullName evidence="7">Bifunctional glutamine synthetase adenylyltransferase/adenylyl-removing enzyme</fullName>
    </recommendedName>
    <alternativeName>
        <fullName evidence="7">ATP:glutamine synthetase adenylyltransferase</fullName>
    </alternativeName>
    <alternativeName>
        <fullName evidence="7">ATase</fullName>
    </alternativeName>
    <domain>
        <recommendedName>
            <fullName evidence="7">Glutamine synthetase adenylyl-L-tyrosine phosphorylase</fullName>
            <ecNumber evidence="7">2.7.7.89</ecNumber>
        </recommendedName>
        <alternativeName>
            <fullName evidence="7">Adenylyl removase</fullName>
            <shortName evidence="7">AR</shortName>
            <shortName evidence="7">AT-N</shortName>
        </alternativeName>
    </domain>
    <domain>
        <recommendedName>
            <fullName evidence="7">Glutamine synthetase adenylyl transferase</fullName>
            <ecNumber evidence="7">2.7.7.42</ecNumber>
        </recommendedName>
        <alternativeName>
            <fullName evidence="7">Adenylyl transferase</fullName>
            <shortName evidence="7">AT</shortName>
            <shortName evidence="7">AT-C</shortName>
        </alternativeName>
    </domain>
</protein>
<dbReference type="EMBL" id="BAAANY010000005">
    <property type="protein sequence ID" value="GAA1665501.1"/>
    <property type="molecule type" value="Genomic_DNA"/>
</dbReference>
<accession>A0ABN2G572</accession>
<dbReference type="EC" id="2.7.7.42" evidence="7"/>
<gene>
    <name evidence="7" type="primary">glnE</name>
    <name evidence="10" type="ORF">GCM10009765_13810</name>
</gene>
<proteinExistence type="inferred from homology"/>
<comment type="caution">
    <text evidence="10">The sequence shown here is derived from an EMBL/GenBank/DDBJ whole genome shotgun (WGS) entry which is preliminary data.</text>
</comment>
<comment type="catalytic activity">
    <reaction evidence="7">
        <text>[glutamine synthetase]-L-tyrosine + ATP = [glutamine synthetase]-O(4)-(5'-adenylyl)-L-tyrosine + diphosphate</text>
        <dbReference type="Rhea" id="RHEA:18589"/>
        <dbReference type="Rhea" id="RHEA-COMP:10660"/>
        <dbReference type="Rhea" id="RHEA-COMP:10661"/>
        <dbReference type="ChEBI" id="CHEBI:30616"/>
        <dbReference type="ChEBI" id="CHEBI:33019"/>
        <dbReference type="ChEBI" id="CHEBI:46858"/>
        <dbReference type="ChEBI" id="CHEBI:83624"/>
        <dbReference type="EC" id="2.7.7.42"/>
    </reaction>
</comment>
<sequence length="1004" mass="107575">MRGGGAARLARYGLLRTDRAADLLTGVPLGLWEAGAVVDSPAEEILVALGGVGDPDLALLSLHRLATEDPAVLPALREGAGLRRRLLGVLGASSAFGDLIAARPQLWHELTDPGAYAHRPATGELVAGLLGAVGAKIADGPTTGTSGAHATVIGPAAVLALRNEYQRRLLCLAARDITGASSMDEVSAELADLADALLQAALSVAAATLPAGRPPARLAVVAMGKCGGLELNYVSDVDVLFVAEPADPDGDCEGALRTATTLASSMMRICQQAAWPVDAALRPEGKDGPLVRTLASHQAYYQKWARTWEFQALLKARPAAGDLALGGEWLGIVSPLVWKAADADGVVADVRAMRRRVVDHLPSAEAAKEIKLGPGGLRDIEFAVQLLQLVHGRTDPEIRSGNTLEALAKLRAGGYVGLADGTAMGEAYRFLRTVEHRLQLQRLRRTHRIPDDDDGVRWLARSLGIMGSAEKGPVEAFLAQWAQVARLVRQLHEKLFYRPLLEAVARVPSDAYRLSPEAARDRLGVLGFTDPAGALRHVEALTTGVSRTAAIQRTLLPAMLFTFADSPNPDAGLLAYRKVSELLGRTPWYLRLLRDSGPVAQRTAQLLGASRYVADLLSRDPEALQLLADDNELKPRSFETLLTSMTGAAARSVEPVAAVTAVRTLRRRELLRIACADVLRLLDVREVGQALSDVSDAVLAATLQAAIRGVTAERGEPLPARIAIIALGRLGGQEIGYSSDADVLFVHEPDEGVADADAARAAIAVAERVQRLLAARSVDPPLTVDAGLRPEGRQGPLSRSLASYEAYYRRWSSVWEAQALLRARVAAGDAEVGERLLWIADDLRYPVGGLDQAGVTEIRRLKARVNAERLPRGADPTTHTKLGRGGLGDIEWTIQLVQMQHARAVHDLRSTSTLDALQAAAEAGLIAHHCAADMITAWRLATRVRNALMLVRGRPSDQLPRYGPDLAGVAWVVDRETDDPQSFVDSYLRTTRRARRAVEDIFGA</sequence>
<evidence type="ECO:0000256" key="1">
    <source>
        <dbReference type="ARBA" id="ARBA00022679"/>
    </source>
</evidence>
<dbReference type="RefSeq" id="WP_344308174.1">
    <property type="nucleotide sequence ID" value="NZ_BAAANY010000005.1"/>
</dbReference>
<dbReference type="EC" id="2.7.7.89" evidence="7"/>
<evidence type="ECO:0000313" key="10">
    <source>
        <dbReference type="EMBL" id="GAA1665501.1"/>
    </source>
</evidence>
<keyword evidence="2 7" id="KW-0548">Nucleotidyltransferase</keyword>
<comment type="similarity">
    <text evidence="7">Belongs to the GlnE family.</text>
</comment>
<evidence type="ECO:0000256" key="6">
    <source>
        <dbReference type="ARBA" id="ARBA00023268"/>
    </source>
</evidence>
<dbReference type="InterPro" id="IPR005190">
    <property type="entry name" value="GlnE_rpt_dom"/>
</dbReference>
<evidence type="ECO:0000256" key="3">
    <source>
        <dbReference type="ARBA" id="ARBA00022741"/>
    </source>
</evidence>
<feature type="domain" description="Glutamate-ammonia ligase adenylyltransferase repeated" evidence="8">
    <location>
        <begin position="602"/>
        <end position="836"/>
    </location>
</feature>
<comment type="cofactor">
    <cofactor evidence="7">
        <name>Mg(2+)</name>
        <dbReference type="ChEBI" id="CHEBI:18420"/>
    </cofactor>
</comment>
<feature type="domain" description="Glutamate-ammonia ligase adenylyltransferase repeated" evidence="8">
    <location>
        <begin position="85"/>
        <end position="326"/>
    </location>
</feature>
<dbReference type="Proteomes" id="UP001500618">
    <property type="component" value="Unassembled WGS sequence"/>
</dbReference>
<dbReference type="CDD" id="cd05401">
    <property type="entry name" value="NT_GlnE_GlnD_like"/>
    <property type="match status" value="2"/>
</dbReference>
<dbReference type="Gene3D" id="1.20.120.330">
    <property type="entry name" value="Nucleotidyltransferases domain 2"/>
    <property type="match status" value="2"/>
</dbReference>
<organism evidence="10 11">
    <name type="scientific">Fodinicola feengrottensis</name>
    <dbReference type="NCBI Taxonomy" id="435914"/>
    <lineage>
        <taxon>Bacteria</taxon>
        <taxon>Bacillati</taxon>
        <taxon>Actinomycetota</taxon>
        <taxon>Actinomycetes</taxon>
        <taxon>Mycobacteriales</taxon>
        <taxon>Fodinicola</taxon>
    </lineage>
</organism>
<feature type="region of interest" description="Adenylyl removase" evidence="7">
    <location>
        <begin position="1"/>
        <end position="500"/>
    </location>
</feature>